<protein>
    <recommendedName>
        <fullName evidence="2">Cyclic nucleotide-binding domain-containing protein</fullName>
    </recommendedName>
</protein>
<dbReference type="Proteomes" id="UP001515480">
    <property type="component" value="Unassembled WGS sequence"/>
</dbReference>
<dbReference type="InterPro" id="IPR014710">
    <property type="entry name" value="RmlC-like_jellyroll"/>
</dbReference>
<feature type="compositionally biased region" description="Acidic residues" evidence="1">
    <location>
        <begin position="18"/>
        <end position="28"/>
    </location>
</feature>
<feature type="compositionally biased region" description="Pro residues" evidence="1">
    <location>
        <begin position="191"/>
        <end position="201"/>
    </location>
</feature>
<organism evidence="3 4">
    <name type="scientific">Prymnesium parvum</name>
    <name type="common">Toxic golden alga</name>
    <dbReference type="NCBI Taxonomy" id="97485"/>
    <lineage>
        <taxon>Eukaryota</taxon>
        <taxon>Haptista</taxon>
        <taxon>Haptophyta</taxon>
        <taxon>Prymnesiophyceae</taxon>
        <taxon>Prymnesiales</taxon>
        <taxon>Prymnesiaceae</taxon>
        <taxon>Prymnesium</taxon>
    </lineage>
</organism>
<evidence type="ECO:0000313" key="3">
    <source>
        <dbReference type="EMBL" id="KAL1518507.1"/>
    </source>
</evidence>
<feature type="domain" description="Cyclic nucleotide-binding" evidence="2">
    <location>
        <begin position="595"/>
        <end position="679"/>
    </location>
</feature>
<dbReference type="EMBL" id="JBGBPQ010000010">
    <property type="protein sequence ID" value="KAL1518507.1"/>
    <property type="molecule type" value="Genomic_DNA"/>
</dbReference>
<feature type="region of interest" description="Disordered" evidence="1">
    <location>
        <begin position="277"/>
        <end position="303"/>
    </location>
</feature>
<feature type="region of interest" description="Disordered" evidence="1">
    <location>
        <begin position="134"/>
        <end position="225"/>
    </location>
</feature>
<dbReference type="PROSITE" id="PS50042">
    <property type="entry name" value="CNMP_BINDING_3"/>
    <property type="match status" value="2"/>
</dbReference>
<reference evidence="3 4" key="1">
    <citation type="journal article" date="2024" name="Science">
        <title>Giant polyketide synthase enzymes in the biosynthesis of giant marine polyether toxins.</title>
        <authorList>
            <person name="Fallon T.R."/>
            <person name="Shende V.V."/>
            <person name="Wierzbicki I.H."/>
            <person name="Pendleton A.L."/>
            <person name="Watervoot N.F."/>
            <person name="Auber R.P."/>
            <person name="Gonzalez D.J."/>
            <person name="Wisecaver J.H."/>
            <person name="Moore B.S."/>
        </authorList>
    </citation>
    <scope>NUCLEOTIDE SEQUENCE [LARGE SCALE GENOMIC DNA]</scope>
    <source>
        <strain evidence="3 4">12B1</strain>
    </source>
</reference>
<dbReference type="GO" id="GO:0005886">
    <property type="term" value="C:plasma membrane"/>
    <property type="evidence" value="ECO:0007669"/>
    <property type="project" value="TreeGrafter"/>
</dbReference>
<feature type="region of interest" description="Disordered" evidence="1">
    <location>
        <begin position="401"/>
        <end position="423"/>
    </location>
</feature>
<dbReference type="SMART" id="SM00100">
    <property type="entry name" value="cNMP"/>
    <property type="match status" value="1"/>
</dbReference>
<dbReference type="InterPro" id="IPR000595">
    <property type="entry name" value="cNMP-bd_dom"/>
</dbReference>
<evidence type="ECO:0000256" key="1">
    <source>
        <dbReference type="SAM" id="MobiDB-lite"/>
    </source>
</evidence>
<comment type="caution">
    <text evidence="3">The sequence shown here is derived from an EMBL/GenBank/DDBJ whole genome shotgun (WGS) entry which is preliminary data.</text>
</comment>
<gene>
    <name evidence="3" type="ORF">AB1Y20_002797</name>
</gene>
<dbReference type="InterPro" id="IPR018490">
    <property type="entry name" value="cNMP-bd_dom_sf"/>
</dbReference>
<name>A0AB34JBE7_PRYPA</name>
<sequence>MAAAKGEAMEGEATKDGVEEEPTMEEEPNLGGVWTTAEETVGRAGMQKASPLKHEAAADECARNAMGGVAEGTTQGHSVALASGIGATPATEAETHAGLPTATMGQAVSSHVCIRPSALIVGGEVVDHMAVDAPSVHTNSRRSPTKHPKPPQASTTDPIRRLKPELPAEPVRQPTFMPFRGSPPKSIPRSRAPPPASPPSRKPVAPAAPIASPPPMASSPLHERELRPDPGLLAVEASLDALLGHATHEAPSPRRLLVDSIPLHSFGVAAAVREVAPAASPPAEGGSRHAASPQQGRQEYPAPRKMYSFVRPGLKIHRDESAEEGATLPPCPATDEMVWLGAVAPPVRQVLTHPPEIELLHRAPPQTRRLRGVASLPQLELPQLGLPQLGPQTSLAYGTCGPRRAPRASGKPQLLHRSSSEHTVARASRVRLELVNDTAAQREARHCTIVSPRPSHVAADGLPSHDLRGASSAAALPWDGDNPLVAQAEECGSASTPSTPRGQGAGEDTEEFLQLVSRRTLADNKLRRNVTEAAPHRKPATGKQSKMKLLKERVMGPSSGKKIASFGQSLVRSKHIIGAFRNEPNFSQLSDLAVLAYAGRAKTFARYSVIYREGAVASCFFVLMKGRVSMESACVDGKEGKKLRIIQATQDAKVCFGTEAFSGALRRSCTVTALTEAQLIFFLTDDLGLDAGSAGALADRIFAASVKDALKSTILFKHLSKSALNEVAPTFTFHKLESEKTIYFEGEKAECMYVLIHGAVSVSLRDVRVARLPEPNDESLGHPIFGLDALVVGMKRLASIRAISPCDVLCISYRFLQRFLVLHTDFRAKLYDFAEIQWTQWNMKFLAVQERGLSPIHPEHGVQNTRSVKDVLEERIAEKIHEVRLKPSNGVAAVHIQRVARGHLTRQALMRSRGLDIIRIRRLRDGAPTSEDRIFQSSVKEGCA</sequence>
<dbReference type="Pfam" id="PF00027">
    <property type="entry name" value="cNMP_binding"/>
    <property type="match status" value="2"/>
</dbReference>
<dbReference type="GO" id="GO:0005249">
    <property type="term" value="F:voltage-gated potassium channel activity"/>
    <property type="evidence" value="ECO:0007669"/>
    <property type="project" value="TreeGrafter"/>
</dbReference>
<dbReference type="AlphaFoldDB" id="A0AB34JBE7"/>
<accession>A0AB34JBE7</accession>
<dbReference type="PROSITE" id="PS50096">
    <property type="entry name" value="IQ"/>
    <property type="match status" value="1"/>
</dbReference>
<dbReference type="GO" id="GO:0042391">
    <property type="term" value="P:regulation of membrane potential"/>
    <property type="evidence" value="ECO:0007669"/>
    <property type="project" value="TreeGrafter"/>
</dbReference>
<evidence type="ECO:0000313" key="4">
    <source>
        <dbReference type="Proteomes" id="UP001515480"/>
    </source>
</evidence>
<feature type="compositionally biased region" description="Basic residues" evidence="1">
    <location>
        <begin position="139"/>
        <end position="149"/>
    </location>
</feature>
<evidence type="ECO:0000259" key="2">
    <source>
        <dbReference type="PROSITE" id="PS50042"/>
    </source>
</evidence>
<keyword evidence="4" id="KW-1185">Reference proteome</keyword>
<dbReference type="PANTHER" id="PTHR10217:SF435">
    <property type="entry name" value="POTASSIUM VOLTAGE-GATED CHANNEL PROTEIN EAG"/>
    <property type="match status" value="1"/>
</dbReference>
<dbReference type="PANTHER" id="PTHR10217">
    <property type="entry name" value="VOLTAGE AND LIGAND GATED POTASSIUM CHANNEL"/>
    <property type="match status" value="1"/>
</dbReference>
<dbReference type="SUPFAM" id="SSF51206">
    <property type="entry name" value="cAMP-binding domain-like"/>
    <property type="match status" value="2"/>
</dbReference>
<proteinExistence type="predicted"/>
<dbReference type="CDD" id="cd00038">
    <property type="entry name" value="CAP_ED"/>
    <property type="match status" value="2"/>
</dbReference>
<dbReference type="Gene3D" id="2.60.120.10">
    <property type="entry name" value="Jelly Rolls"/>
    <property type="match status" value="2"/>
</dbReference>
<dbReference type="InterPro" id="IPR050818">
    <property type="entry name" value="KCNH_animal-type"/>
</dbReference>
<feature type="domain" description="Cyclic nucleotide-binding" evidence="2">
    <location>
        <begin position="715"/>
        <end position="832"/>
    </location>
</feature>
<feature type="region of interest" description="Disordered" evidence="1">
    <location>
        <begin position="1"/>
        <end position="34"/>
    </location>
</feature>